<evidence type="ECO:0000313" key="3">
    <source>
        <dbReference type="EMBL" id="KAI1725883.1"/>
    </source>
</evidence>
<keyword evidence="4" id="KW-1185">Reference proteome</keyword>
<evidence type="ECO:0000256" key="1">
    <source>
        <dbReference type="ARBA" id="ARBA00005280"/>
    </source>
</evidence>
<dbReference type="EMBL" id="JAKKPZ010000002">
    <property type="protein sequence ID" value="KAI1725883.1"/>
    <property type="molecule type" value="Genomic_DNA"/>
</dbReference>
<dbReference type="AlphaFoldDB" id="A0AAD4RCC7"/>
<dbReference type="InterPro" id="IPR009724">
    <property type="entry name" value="TMEM70"/>
</dbReference>
<keyword evidence="2" id="KW-0472">Membrane</keyword>
<dbReference type="Pfam" id="PF06979">
    <property type="entry name" value="TMEM70"/>
    <property type="match status" value="1"/>
</dbReference>
<evidence type="ECO:0000313" key="4">
    <source>
        <dbReference type="Proteomes" id="UP001201812"/>
    </source>
</evidence>
<keyword evidence="2" id="KW-0812">Transmembrane</keyword>
<comment type="caution">
    <text evidence="3">The sequence shown here is derived from an EMBL/GenBank/DDBJ whole genome shotgun (WGS) entry which is preliminary data.</text>
</comment>
<reference evidence="3" key="1">
    <citation type="submission" date="2022-01" db="EMBL/GenBank/DDBJ databases">
        <title>Genome Sequence Resource for Two Populations of Ditylenchus destructor, the Migratory Endoparasitic Phytonematode.</title>
        <authorList>
            <person name="Zhang H."/>
            <person name="Lin R."/>
            <person name="Xie B."/>
        </authorList>
    </citation>
    <scope>NUCLEOTIDE SEQUENCE</scope>
    <source>
        <strain evidence="3">BazhouSP</strain>
    </source>
</reference>
<feature type="transmembrane region" description="Helical" evidence="2">
    <location>
        <begin position="133"/>
        <end position="157"/>
    </location>
</feature>
<dbReference type="GO" id="GO:0033615">
    <property type="term" value="P:mitochondrial proton-transporting ATP synthase complex assembly"/>
    <property type="evidence" value="ECO:0007669"/>
    <property type="project" value="TreeGrafter"/>
</dbReference>
<proteinExistence type="inferred from homology"/>
<dbReference type="GO" id="GO:0031966">
    <property type="term" value="C:mitochondrial membrane"/>
    <property type="evidence" value="ECO:0007669"/>
    <property type="project" value="TreeGrafter"/>
</dbReference>
<sequence>MGFLRNTLHIGPSIINASLSRIPFTLGNSIFQPIQQCLRRSSFDAWRTMATTSKDENSLHSGVVKFKQIPASDLGESILHLKANSGVQTTTDSLRRAVVIAKFCSLGSSAVGLMVIPILSAKLWENALYNPSTLVFVVLMNAFIGLLTFTPLLLHFLTKRFVADMYYNSETQVFTWVYYSFFLQKHALRFRVEEIVDAAIAPQQKKLWIPLATCFIRSRPVLLFLDKRQYRNQEAFDLLTKNINIPQGHD</sequence>
<comment type="similarity">
    <text evidence="1">Belongs to the TMEM70 family.</text>
</comment>
<name>A0AAD4RCC7_9BILA</name>
<dbReference type="Proteomes" id="UP001201812">
    <property type="component" value="Unassembled WGS sequence"/>
</dbReference>
<dbReference type="PANTHER" id="PTHR13281">
    <property type="entry name" value="TRANSMEMBRANE PROTEIN 70, MITOCHONDRIAL"/>
    <property type="match status" value="1"/>
</dbReference>
<dbReference type="PANTHER" id="PTHR13281:SF0">
    <property type="entry name" value="TRANSMEMBRANE PROTEIN 70, MITOCHONDRIAL"/>
    <property type="match status" value="1"/>
</dbReference>
<gene>
    <name evidence="3" type="ORF">DdX_02568</name>
</gene>
<organism evidence="3 4">
    <name type="scientific">Ditylenchus destructor</name>
    <dbReference type="NCBI Taxonomy" id="166010"/>
    <lineage>
        <taxon>Eukaryota</taxon>
        <taxon>Metazoa</taxon>
        <taxon>Ecdysozoa</taxon>
        <taxon>Nematoda</taxon>
        <taxon>Chromadorea</taxon>
        <taxon>Rhabditida</taxon>
        <taxon>Tylenchina</taxon>
        <taxon>Tylenchomorpha</taxon>
        <taxon>Sphaerularioidea</taxon>
        <taxon>Anguinidae</taxon>
        <taxon>Anguininae</taxon>
        <taxon>Ditylenchus</taxon>
    </lineage>
</organism>
<feature type="transmembrane region" description="Helical" evidence="2">
    <location>
        <begin position="99"/>
        <end position="121"/>
    </location>
</feature>
<keyword evidence="2" id="KW-1133">Transmembrane helix</keyword>
<dbReference type="InterPro" id="IPR045325">
    <property type="entry name" value="TMEM70/TMEM186/TMEM223"/>
</dbReference>
<accession>A0AAD4RCC7</accession>
<evidence type="ECO:0000256" key="2">
    <source>
        <dbReference type="SAM" id="Phobius"/>
    </source>
</evidence>
<protein>
    <submittedName>
        <fullName evidence="3">Assembly, mitochondrial proton-transport ATP synth complex domain-containing protein</fullName>
    </submittedName>
</protein>